<comment type="subcellular location">
    <subcellularLocation>
        <location evidence="7">Cell outer membrane</location>
        <topology evidence="7">Peripheral membrane protein</topology>
    </subcellularLocation>
    <text evidence="7">Attached to the inner leaflet of the outer membrane.</text>
</comment>
<keyword evidence="4 7" id="KW-0998">Cell outer membrane</keyword>
<feature type="region of interest" description="Disordered" evidence="8">
    <location>
        <begin position="468"/>
        <end position="490"/>
    </location>
</feature>
<dbReference type="Proteomes" id="UP000640333">
    <property type="component" value="Unassembled WGS sequence"/>
</dbReference>
<dbReference type="Pfam" id="PF01464">
    <property type="entry name" value="SLT"/>
    <property type="match status" value="1"/>
</dbReference>
<name>A0A8J7FB87_9GAMM</name>
<dbReference type="EC" id="4.2.2.n1" evidence="7"/>
<evidence type="ECO:0000256" key="1">
    <source>
        <dbReference type="ARBA" id="ARBA00010333"/>
    </source>
</evidence>
<comment type="similarity">
    <text evidence="7">In the N-terminal section; belongs to the bacterial solute-binding protein 3 family.</text>
</comment>
<proteinExistence type="inferred from homology"/>
<keyword evidence="5 7" id="KW-0456">Lyase</keyword>
<feature type="transmembrane region" description="Helical" evidence="9">
    <location>
        <begin position="12"/>
        <end position="29"/>
    </location>
</feature>
<dbReference type="InterPro" id="IPR023346">
    <property type="entry name" value="Lysozyme-like_dom_sf"/>
</dbReference>
<dbReference type="PANTHER" id="PTHR35936:SF32">
    <property type="entry name" value="MEMBRANE-BOUND LYTIC MUREIN TRANSGLYCOSYLASE F"/>
    <property type="match status" value="1"/>
</dbReference>
<dbReference type="InterPro" id="IPR023703">
    <property type="entry name" value="MltF"/>
</dbReference>
<comment type="function">
    <text evidence="7">Murein-degrading enzyme that degrades murein glycan strands and insoluble, high-molecular weight murein sacculi, with the concomitant formation of a 1,6-anhydromuramoyl product. Lytic transglycosylases (LTs) play an integral role in the metabolism of the peptidoglycan (PG) sacculus. Their lytic action creates space within the PG sacculus to allow for its expansion as well as for the insertion of various structures such as secretion systems and flagella.</text>
</comment>
<evidence type="ECO:0000256" key="2">
    <source>
        <dbReference type="ARBA" id="ARBA00022729"/>
    </source>
</evidence>
<dbReference type="Gene3D" id="1.10.530.10">
    <property type="match status" value="1"/>
</dbReference>
<dbReference type="HAMAP" id="MF_02016">
    <property type="entry name" value="MltF"/>
    <property type="match status" value="1"/>
</dbReference>
<evidence type="ECO:0000313" key="12">
    <source>
        <dbReference type="Proteomes" id="UP000640333"/>
    </source>
</evidence>
<accession>A0A8J7FB87</accession>
<dbReference type="SMART" id="SM00062">
    <property type="entry name" value="PBPb"/>
    <property type="match status" value="1"/>
</dbReference>
<evidence type="ECO:0000256" key="9">
    <source>
        <dbReference type="SAM" id="Phobius"/>
    </source>
</evidence>
<feature type="active site" evidence="7">
    <location>
        <position position="316"/>
    </location>
</feature>
<evidence type="ECO:0000256" key="7">
    <source>
        <dbReference type="HAMAP-Rule" id="MF_02016"/>
    </source>
</evidence>
<dbReference type="GO" id="GO:0009253">
    <property type="term" value="P:peptidoglycan catabolic process"/>
    <property type="evidence" value="ECO:0007669"/>
    <property type="project" value="TreeGrafter"/>
</dbReference>
<keyword evidence="9" id="KW-1133">Transmembrane helix</keyword>
<reference evidence="11" key="1">
    <citation type="submission" date="2020-10" db="EMBL/GenBank/DDBJ databases">
        <title>Bacterium isolated from coastal waters sediment.</title>
        <authorList>
            <person name="Chen R.-J."/>
            <person name="Lu D.-C."/>
            <person name="Zhu K.-L."/>
            <person name="Du Z.-J."/>
        </authorList>
    </citation>
    <scope>NUCLEOTIDE SEQUENCE</scope>
    <source>
        <strain evidence="11">N1Y112</strain>
    </source>
</reference>
<dbReference type="NCBIfam" id="NF008112">
    <property type="entry name" value="PRK10859.1"/>
    <property type="match status" value="1"/>
</dbReference>
<evidence type="ECO:0000256" key="6">
    <source>
        <dbReference type="ARBA" id="ARBA00023316"/>
    </source>
</evidence>
<comment type="similarity">
    <text evidence="1">Belongs to the bacterial solute-binding protein 3 family.</text>
</comment>
<evidence type="ECO:0000256" key="4">
    <source>
        <dbReference type="ARBA" id="ARBA00023237"/>
    </source>
</evidence>
<dbReference type="SUPFAM" id="SSF53955">
    <property type="entry name" value="Lysozyme-like"/>
    <property type="match status" value="1"/>
</dbReference>
<keyword evidence="12" id="KW-1185">Reference proteome</keyword>
<evidence type="ECO:0000256" key="3">
    <source>
        <dbReference type="ARBA" id="ARBA00023136"/>
    </source>
</evidence>
<feature type="domain" description="Solute-binding protein family 3/N-terminal" evidence="10">
    <location>
        <begin position="43"/>
        <end position="269"/>
    </location>
</feature>
<dbReference type="CDD" id="cd01009">
    <property type="entry name" value="PBP2_YfhD_N"/>
    <property type="match status" value="1"/>
</dbReference>
<comment type="similarity">
    <text evidence="7">In the C-terminal section; belongs to the transglycosylase Slt family.</text>
</comment>
<dbReference type="GO" id="GO:0009279">
    <property type="term" value="C:cell outer membrane"/>
    <property type="evidence" value="ECO:0007669"/>
    <property type="project" value="UniProtKB-SubCell"/>
</dbReference>
<dbReference type="GO" id="GO:0016998">
    <property type="term" value="P:cell wall macromolecule catabolic process"/>
    <property type="evidence" value="ECO:0007669"/>
    <property type="project" value="UniProtKB-UniRule"/>
</dbReference>
<dbReference type="AlphaFoldDB" id="A0A8J7FB87"/>
<dbReference type="EMBL" id="JADEYS010000003">
    <property type="protein sequence ID" value="MBE9396504.1"/>
    <property type="molecule type" value="Genomic_DNA"/>
</dbReference>
<dbReference type="CDD" id="cd13403">
    <property type="entry name" value="MLTF-like"/>
    <property type="match status" value="1"/>
</dbReference>
<keyword evidence="3 7" id="KW-0472">Membrane</keyword>
<comment type="caution">
    <text evidence="11">The sequence shown here is derived from an EMBL/GenBank/DDBJ whole genome shotgun (WGS) entry which is preliminary data.</text>
</comment>
<dbReference type="GO" id="GO:0008933">
    <property type="term" value="F:peptidoglycan lytic transglycosylase activity"/>
    <property type="evidence" value="ECO:0007669"/>
    <property type="project" value="UniProtKB-UniRule"/>
</dbReference>
<gene>
    <name evidence="7 11" type="primary">mltF</name>
    <name evidence="11" type="ORF">IOQ59_04430</name>
</gene>
<organism evidence="11 12">
    <name type="scientific">Pontibacterium sinense</name>
    <dbReference type="NCBI Taxonomy" id="2781979"/>
    <lineage>
        <taxon>Bacteria</taxon>
        <taxon>Pseudomonadati</taxon>
        <taxon>Pseudomonadota</taxon>
        <taxon>Gammaproteobacteria</taxon>
        <taxon>Oceanospirillales</taxon>
        <taxon>Oceanospirillaceae</taxon>
        <taxon>Pontibacterium</taxon>
    </lineage>
</organism>
<keyword evidence="2 7" id="KW-0732">Signal</keyword>
<evidence type="ECO:0000259" key="10">
    <source>
        <dbReference type="SMART" id="SM00062"/>
    </source>
</evidence>
<sequence length="490" mass="56453">MLFDLKRKKDVVHVIGIMILLITPAILSYNSKTELQAIRESGSLKFVTRNTPSTYFLEKGDPAGFEYELAQAFASFIKVELEVVLAPTFSEIFTIIKNRDAHLAGANLTVTPQRLEQFAFAPPYLQTSSALIYRITQGRPAPKTLDDLKERTLVVPANSSHIEALLALKADNPDLTWTESPDSSTIDLLEQVHTRSIDFTVMDTVTYESHSSYFPGVNKSIPLTEPQPLAWMYSPHPDNSLKLALERFFQKPETEQLIERLKVKYLQRENRLNFFDTVTFRKQMEERFPLLEPYFHDAEAETGIDWQLLSAIAYQESHWNSKAVSPTGVRGVMMLTKATAKEVGVTDRIDAEQSIRGGARYFQKVIKKIPERVRQEDKIWFALASYNVGFGHLEDARILTQRAGKDPNRWDHVREFLPLLTKPRYYKTVKRGYARGYEPVIYVKNIQRYLELIRWEVQLRQMREAQHLTPQEMTESEKKLNNLKTPPLAL</sequence>
<dbReference type="Pfam" id="PF00497">
    <property type="entry name" value="SBP_bac_3"/>
    <property type="match status" value="1"/>
</dbReference>
<evidence type="ECO:0000256" key="8">
    <source>
        <dbReference type="SAM" id="MobiDB-lite"/>
    </source>
</evidence>
<keyword evidence="6 7" id="KW-0961">Cell wall biogenesis/degradation</keyword>
<keyword evidence="9" id="KW-0812">Transmembrane</keyword>
<comment type="domain">
    <text evidence="7">The N-terminal domain does not have lytic activity and probably modulates enzymatic activity. The C-terminal domain is the catalytic active domain.</text>
</comment>
<comment type="catalytic activity">
    <reaction evidence="7">
        <text>Exolytic cleavage of the (1-&gt;4)-beta-glycosidic linkage between N-acetylmuramic acid (MurNAc) and N-acetylglucosamine (GlcNAc) residues in peptidoglycan, from either the reducing or the non-reducing ends of the peptidoglycan chains, with concomitant formation of a 1,6-anhydrobond in the MurNAc residue.</text>
        <dbReference type="EC" id="4.2.2.n1"/>
    </reaction>
</comment>
<evidence type="ECO:0000313" key="11">
    <source>
        <dbReference type="EMBL" id="MBE9396504.1"/>
    </source>
</evidence>
<dbReference type="GO" id="GO:0071555">
    <property type="term" value="P:cell wall organization"/>
    <property type="evidence" value="ECO:0007669"/>
    <property type="project" value="UniProtKB-KW"/>
</dbReference>
<evidence type="ECO:0000256" key="5">
    <source>
        <dbReference type="ARBA" id="ARBA00023239"/>
    </source>
</evidence>
<feature type="region of interest" description="LT domain" evidence="7">
    <location>
        <begin position="270"/>
        <end position="490"/>
    </location>
</feature>
<dbReference type="Gene3D" id="3.40.190.10">
    <property type="entry name" value="Periplasmic binding protein-like II"/>
    <property type="match status" value="2"/>
</dbReference>
<dbReference type="SUPFAM" id="SSF53850">
    <property type="entry name" value="Periplasmic binding protein-like II"/>
    <property type="match status" value="1"/>
</dbReference>
<dbReference type="PANTHER" id="PTHR35936">
    <property type="entry name" value="MEMBRANE-BOUND LYTIC MUREIN TRANSGLYCOSYLASE F"/>
    <property type="match status" value="1"/>
</dbReference>
<protein>
    <recommendedName>
        <fullName evidence="7">Membrane-bound lytic murein transglycosylase F</fullName>
        <ecNumber evidence="7">4.2.2.n1</ecNumber>
    </recommendedName>
    <alternativeName>
        <fullName evidence="7">Murein lyase F</fullName>
    </alternativeName>
</protein>
<dbReference type="InterPro" id="IPR008258">
    <property type="entry name" value="Transglycosylase_SLT_dom_1"/>
</dbReference>
<dbReference type="InterPro" id="IPR001638">
    <property type="entry name" value="Solute-binding_3/MltF_N"/>
</dbReference>
<dbReference type="RefSeq" id="WP_193952052.1">
    <property type="nucleotide sequence ID" value="NZ_JADEYS010000003.1"/>
</dbReference>
<comment type="caution">
    <text evidence="7">Lacks conserved residue(s) required for the propagation of feature annotation.</text>
</comment>